<dbReference type="EMBL" id="QFRJ01000015">
    <property type="protein sequence ID" value="PWH81889.1"/>
    <property type="molecule type" value="Genomic_DNA"/>
</dbReference>
<keyword evidence="5" id="KW-0441">Lipid A biosynthesis</keyword>
<keyword evidence="4" id="KW-0444">Lipid biosynthesis</keyword>
<dbReference type="Pfam" id="PF02684">
    <property type="entry name" value="LpxB"/>
    <property type="match status" value="1"/>
</dbReference>
<dbReference type="NCBIfam" id="TIGR00215">
    <property type="entry name" value="lpxB"/>
    <property type="match status" value="1"/>
</dbReference>
<keyword evidence="7" id="KW-0808">Transferase</keyword>
<name>A0A2U2X2B0_9FLAO</name>
<keyword evidence="6" id="KW-0328">Glycosyltransferase</keyword>
<evidence type="ECO:0000256" key="1">
    <source>
        <dbReference type="ARBA" id="ARBA00002056"/>
    </source>
</evidence>
<reference evidence="11 12" key="2">
    <citation type="submission" date="2018-05" db="EMBL/GenBank/DDBJ databases">
        <authorList>
            <person name="Lanie J.A."/>
            <person name="Ng W.-L."/>
            <person name="Kazmierczak K.M."/>
            <person name="Andrzejewski T.M."/>
            <person name="Davidsen T.M."/>
            <person name="Wayne K.J."/>
            <person name="Tettelin H."/>
            <person name="Glass J.I."/>
            <person name="Rusch D."/>
            <person name="Podicherti R."/>
            <person name="Tsui H.-C.T."/>
            <person name="Winkler M.E."/>
        </authorList>
    </citation>
    <scope>NUCLEOTIDE SEQUENCE [LARGE SCALE GENOMIC DNA]</scope>
    <source>
        <strain evidence="11 12">C305</strain>
    </source>
</reference>
<dbReference type="OrthoDB" id="9801642at2"/>
<organism evidence="11 12">
    <name type="scientific">Brumimicrobium oceani</name>
    <dbReference type="NCBI Taxonomy" id="2100725"/>
    <lineage>
        <taxon>Bacteria</taxon>
        <taxon>Pseudomonadati</taxon>
        <taxon>Bacteroidota</taxon>
        <taxon>Flavobacteriia</taxon>
        <taxon>Flavobacteriales</taxon>
        <taxon>Crocinitomicaceae</taxon>
        <taxon>Brumimicrobium</taxon>
    </lineage>
</organism>
<accession>A0A2U2X2B0</accession>
<gene>
    <name evidence="11" type="ORF">DIT68_14450</name>
</gene>
<evidence type="ECO:0000256" key="3">
    <source>
        <dbReference type="ARBA" id="ARBA00020902"/>
    </source>
</evidence>
<comment type="caution">
    <text evidence="11">The sequence shown here is derived from an EMBL/GenBank/DDBJ whole genome shotgun (WGS) entry which is preliminary data.</text>
</comment>
<comment type="catalytic activity">
    <reaction evidence="9">
        <text>a lipid X + a UDP-2-N,3-O-bis[(3R)-3-hydroxyacyl]-alpha-D-glucosamine = a lipid A disaccharide + UDP + H(+)</text>
        <dbReference type="Rhea" id="RHEA:67828"/>
        <dbReference type="ChEBI" id="CHEBI:15378"/>
        <dbReference type="ChEBI" id="CHEBI:58223"/>
        <dbReference type="ChEBI" id="CHEBI:137748"/>
        <dbReference type="ChEBI" id="CHEBI:176338"/>
        <dbReference type="ChEBI" id="CHEBI:176343"/>
        <dbReference type="EC" id="2.4.1.182"/>
    </reaction>
</comment>
<dbReference type="AlphaFoldDB" id="A0A2U2X2B0"/>
<protein>
    <recommendedName>
        <fullName evidence="3 10">Lipid-A-disaccharide synthase</fullName>
        <ecNumber evidence="2 10">2.4.1.182</ecNumber>
    </recommendedName>
</protein>
<dbReference type="EC" id="2.4.1.182" evidence="2 10"/>
<evidence type="ECO:0000256" key="2">
    <source>
        <dbReference type="ARBA" id="ARBA00012687"/>
    </source>
</evidence>
<dbReference type="InterPro" id="IPR003835">
    <property type="entry name" value="Glyco_trans_19"/>
</dbReference>
<evidence type="ECO:0000256" key="6">
    <source>
        <dbReference type="ARBA" id="ARBA00022676"/>
    </source>
</evidence>
<evidence type="ECO:0000256" key="4">
    <source>
        <dbReference type="ARBA" id="ARBA00022516"/>
    </source>
</evidence>
<dbReference type="GO" id="GO:0016020">
    <property type="term" value="C:membrane"/>
    <property type="evidence" value="ECO:0007669"/>
    <property type="project" value="GOC"/>
</dbReference>
<dbReference type="GO" id="GO:0009245">
    <property type="term" value="P:lipid A biosynthetic process"/>
    <property type="evidence" value="ECO:0007669"/>
    <property type="project" value="UniProtKB-UniRule"/>
</dbReference>
<evidence type="ECO:0000256" key="9">
    <source>
        <dbReference type="ARBA" id="ARBA00048975"/>
    </source>
</evidence>
<proteinExistence type="predicted"/>
<sequence length="401" mass="45157">MALGSFYNWIGWCNDYSNGCCCRINFTVKKLYIITGEASGDLHAANLMKAILQQDEKVDFRYWGGDNMSAVVGEPVKHISELAFMGFIEVVANLRTILTNIKFCKKDILKYKPDALVLVDYPGFNLRIAKWAKAQGIPVIYYISPQIWAWKQNRVHTIKKVVDKMLVILPFEKEFYGKFGMEVTFVGHPLLDAVEQFRAKTDKVDLYAKHQLDKRPVIALLPGSRKQEINTKLPIMLNSLSAFEDYQFVIAGAPALPASFYEPFLKHSKNVHLIHGETYDLLSIATAALVTSGTATLETALFEVPEVVCYKGSSISYHIAKRLIKVDYISLVNLILQKEAVKELIQHECNAKNIEQELKLILPGAEKHDEMKKDYAELLKILGEGGASVIAAQEVLKVIEN</sequence>
<evidence type="ECO:0000256" key="7">
    <source>
        <dbReference type="ARBA" id="ARBA00022679"/>
    </source>
</evidence>
<dbReference type="GO" id="GO:0005543">
    <property type="term" value="F:phospholipid binding"/>
    <property type="evidence" value="ECO:0007669"/>
    <property type="project" value="TreeGrafter"/>
</dbReference>
<evidence type="ECO:0000256" key="10">
    <source>
        <dbReference type="NCBIfam" id="TIGR00215"/>
    </source>
</evidence>
<evidence type="ECO:0000256" key="8">
    <source>
        <dbReference type="ARBA" id="ARBA00023098"/>
    </source>
</evidence>
<evidence type="ECO:0000313" key="11">
    <source>
        <dbReference type="EMBL" id="PWH81889.1"/>
    </source>
</evidence>
<evidence type="ECO:0000313" key="12">
    <source>
        <dbReference type="Proteomes" id="UP000245370"/>
    </source>
</evidence>
<comment type="function">
    <text evidence="1">Condensation of UDP-2,3-diacylglucosamine and 2,3-diacylglucosamine-1-phosphate to form lipid A disaccharide, a precursor of lipid A, a phosphorylated glycolipid that anchors the lipopolysaccharide to the outer membrane of the cell.</text>
</comment>
<evidence type="ECO:0000256" key="5">
    <source>
        <dbReference type="ARBA" id="ARBA00022556"/>
    </source>
</evidence>
<dbReference type="SUPFAM" id="SSF53756">
    <property type="entry name" value="UDP-Glycosyltransferase/glycogen phosphorylase"/>
    <property type="match status" value="1"/>
</dbReference>
<keyword evidence="12" id="KW-1185">Reference proteome</keyword>
<dbReference type="PANTHER" id="PTHR30372:SF4">
    <property type="entry name" value="LIPID-A-DISACCHARIDE SYNTHASE, MITOCHONDRIAL-RELATED"/>
    <property type="match status" value="1"/>
</dbReference>
<dbReference type="Proteomes" id="UP000245370">
    <property type="component" value="Unassembled WGS sequence"/>
</dbReference>
<keyword evidence="8" id="KW-0443">Lipid metabolism</keyword>
<reference evidence="11 12" key="1">
    <citation type="submission" date="2018-05" db="EMBL/GenBank/DDBJ databases">
        <title>Brumimicrobium oceani sp. nov., isolated from coastal sediment.</title>
        <authorList>
            <person name="Kou Y."/>
        </authorList>
    </citation>
    <scope>NUCLEOTIDE SEQUENCE [LARGE SCALE GENOMIC DNA]</scope>
    <source>
        <strain evidence="11 12">C305</strain>
    </source>
</reference>
<dbReference type="PANTHER" id="PTHR30372">
    <property type="entry name" value="LIPID-A-DISACCHARIDE SYNTHASE"/>
    <property type="match status" value="1"/>
</dbReference>
<dbReference type="GO" id="GO:0008915">
    <property type="term" value="F:lipid-A-disaccharide synthase activity"/>
    <property type="evidence" value="ECO:0007669"/>
    <property type="project" value="UniProtKB-UniRule"/>
</dbReference>